<reference evidence="2" key="1">
    <citation type="submission" date="2014-09" db="EMBL/GenBank/DDBJ databases">
        <authorList>
            <person name="Sharma Rahul"/>
            <person name="Thines Marco"/>
        </authorList>
    </citation>
    <scope>NUCLEOTIDE SEQUENCE [LARGE SCALE GENOMIC DNA]</scope>
</reference>
<keyword evidence="2" id="KW-1185">Reference proteome</keyword>
<evidence type="ECO:0000313" key="2">
    <source>
        <dbReference type="Proteomes" id="UP000054928"/>
    </source>
</evidence>
<dbReference type="AlphaFoldDB" id="A0A0P1AWN2"/>
<organism evidence="1 2">
    <name type="scientific">Plasmopara halstedii</name>
    <name type="common">Downy mildew of sunflower</name>
    <dbReference type="NCBI Taxonomy" id="4781"/>
    <lineage>
        <taxon>Eukaryota</taxon>
        <taxon>Sar</taxon>
        <taxon>Stramenopiles</taxon>
        <taxon>Oomycota</taxon>
        <taxon>Peronosporomycetes</taxon>
        <taxon>Peronosporales</taxon>
        <taxon>Peronosporaceae</taxon>
        <taxon>Plasmopara</taxon>
    </lineage>
</organism>
<name>A0A0P1AWN2_PLAHL</name>
<protein>
    <submittedName>
        <fullName evidence="1">Uncharacterized protein</fullName>
    </submittedName>
</protein>
<dbReference type="RefSeq" id="XP_024581454.1">
    <property type="nucleotide sequence ID" value="XM_024715792.1"/>
</dbReference>
<dbReference type="EMBL" id="CCYD01001538">
    <property type="protein sequence ID" value="CEG45085.1"/>
    <property type="molecule type" value="Genomic_DNA"/>
</dbReference>
<sequence>MAIFASCAKREEFSTSNGLTDRPPIAKSMAFGILINFTSRVAMLAVTVPVDFSFTEYHLCQSEGIIGMCTCTLNGVIAFQCNQQSDQEHIYRPQKVFCAHNS</sequence>
<evidence type="ECO:0000313" key="1">
    <source>
        <dbReference type="EMBL" id="CEG45085.1"/>
    </source>
</evidence>
<accession>A0A0P1AWN2</accession>
<proteinExistence type="predicted"/>
<dbReference type="GeneID" id="36396465"/>
<dbReference type="Proteomes" id="UP000054928">
    <property type="component" value="Unassembled WGS sequence"/>
</dbReference>